<dbReference type="Gene3D" id="1.10.510.10">
    <property type="entry name" value="Transferase(Phosphotransferase) domain 1"/>
    <property type="match status" value="1"/>
</dbReference>
<protein>
    <recommendedName>
        <fullName evidence="4">Protein kinase domain-containing protein</fullName>
    </recommendedName>
</protein>
<dbReference type="InterPro" id="IPR000719">
    <property type="entry name" value="Prot_kinase_dom"/>
</dbReference>
<proteinExistence type="predicted"/>
<organism evidence="5 6">
    <name type="scientific">Carpinus fangiana</name>
    <dbReference type="NCBI Taxonomy" id="176857"/>
    <lineage>
        <taxon>Eukaryota</taxon>
        <taxon>Viridiplantae</taxon>
        <taxon>Streptophyta</taxon>
        <taxon>Embryophyta</taxon>
        <taxon>Tracheophyta</taxon>
        <taxon>Spermatophyta</taxon>
        <taxon>Magnoliopsida</taxon>
        <taxon>eudicotyledons</taxon>
        <taxon>Gunneridae</taxon>
        <taxon>Pentapetalae</taxon>
        <taxon>rosids</taxon>
        <taxon>fabids</taxon>
        <taxon>Fagales</taxon>
        <taxon>Betulaceae</taxon>
        <taxon>Carpinus</taxon>
    </lineage>
</organism>
<dbReference type="PANTHER" id="PTHR27007">
    <property type="match status" value="1"/>
</dbReference>
<dbReference type="Proteomes" id="UP000327013">
    <property type="component" value="Chromosome 1"/>
</dbReference>
<dbReference type="AlphaFoldDB" id="A0A5N6Q8Z2"/>
<keyword evidence="1" id="KW-0547">Nucleotide-binding</keyword>
<dbReference type="PROSITE" id="PS50011">
    <property type="entry name" value="PROTEIN_KINASE_DOM"/>
    <property type="match status" value="1"/>
</dbReference>
<keyword evidence="2" id="KW-0067">ATP-binding</keyword>
<evidence type="ECO:0000256" key="2">
    <source>
        <dbReference type="ARBA" id="ARBA00022840"/>
    </source>
</evidence>
<sequence>MNRRLGDFGLARIHDHGQVPNTTRVVGTVGYLAPEVIRSRRSLAQTDVFGFGGLILEVMCGRKPIEEGKTPSVELTSRPPPTRLVWEEA</sequence>
<evidence type="ECO:0000313" key="6">
    <source>
        <dbReference type="Proteomes" id="UP000327013"/>
    </source>
</evidence>
<dbReference type="OrthoDB" id="1722957at2759"/>
<dbReference type="GO" id="GO:0005524">
    <property type="term" value="F:ATP binding"/>
    <property type="evidence" value="ECO:0007669"/>
    <property type="project" value="UniProtKB-KW"/>
</dbReference>
<dbReference type="GO" id="GO:0004672">
    <property type="term" value="F:protein kinase activity"/>
    <property type="evidence" value="ECO:0007669"/>
    <property type="project" value="InterPro"/>
</dbReference>
<dbReference type="InterPro" id="IPR050528">
    <property type="entry name" value="L-type_Lectin-RKs"/>
</dbReference>
<reference evidence="5 6" key="1">
    <citation type="submission" date="2019-06" db="EMBL/GenBank/DDBJ databases">
        <title>A chromosomal-level reference genome of Carpinus fangiana (Coryloideae, Betulaceae).</title>
        <authorList>
            <person name="Yang X."/>
            <person name="Wang Z."/>
            <person name="Zhang L."/>
            <person name="Hao G."/>
            <person name="Liu J."/>
            <person name="Yang Y."/>
        </authorList>
    </citation>
    <scope>NUCLEOTIDE SEQUENCE [LARGE SCALE GENOMIC DNA]</scope>
    <source>
        <strain evidence="5">Cfa_2016G</strain>
        <tissue evidence="5">Leaf</tissue>
    </source>
</reference>
<gene>
    <name evidence="5" type="ORF">FH972_000479</name>
</gene>
<name>A0A5N6Q8Z2_9ROSI</name>
<dbReference type="EMBL" id="CM017321">
    <property type="protein sequence ID" value="KAE7995708.1"/>
    <property type="molecule type" value="Genomic_DNA"/>
</dbReference>
<dbReference type="SUPFAM" id="SSF56112">
    <property type="entry name" value="Protein kinase-like (PK-like)"/>
    <property type="match status" value="1"/>
</dbReference>
<dbReference type="InterPro" id="IPR011009">
    <property type="entry name" value="Kinase-like_dom_sf"/>
</dbReference>
<evidence type="ECO:0000256" key="1">
    <source>
        <dbReference type="ARBA" id="ARBA00022741"/>
    </source>
</evidence>
<evidence type="ECO:0000313" key="5">
    <source>
        <dbReference type="EMBL" id="KAE7995708.1"/>
    </source>
</evidence>
<keyword evidence="6" id="KW-1185">Reference proteome</keyword>
<evidence type="ECO:0000259" key="4">
    <source>
        <dbReference type="PROSITE" id="PS50011"/>
    </source>
</evidence>
<accession>A0A5N6Q8Z2</accession>
<feature type="region of interest" description="Disordered" evidence="3">
    <location>
        <begin position="67"/>
        <end position="89"/>
    </location>
</feature>
<dbReference type="Pfam" id="PF00069">
    <property type="entry name" value="Pkinase"/>
    <property type="match status" value="1"/>
</dbReference>
<feature type="domain" description="Protein kinase" evidence="4">
    <location>
        <begin position="1"/>
        <end position="89"/>
    </location>
</feature>
<evidence type="ECO:0000256" key="3">
    <source>
        <dbReference type="SAM" id="MobiDB-lite"/>
    </source>
</evidence>